<dbReference type="Pfam" id="PF00535">
    <property type="entry name" value="Glycos_transf_2"/>
    <property type="match status" value="1"/>
</dbReference>
<reference evidence="3 4" key="1">
    <citation type="submission" date="2015-07" db="EMBL/GenBank/DDBJ databases">
        <title>Draft genome of Bellilinea caldifistulae DSM 17877.</title>
        <authorList>
            <person name="Hemp J."/>
            <person name="Ward L.M."/>
            <person name="Pace L.A."/>
            <person name="Fischer W.W."/>
        </authorList>
    </citation>
    <scope>NUCLEOTIDE SEQUENCE [LARGE SCALE GENOMIC DNA]</scope>
    <source>
        <strain evidence="3 4">GOMI-1</strain>
    </source>
</reference>
<evidence type="ECO:0000313" key="4">
    <source>
        <dbReference type="Proteomes" id="UP000050514"/>
    </source>
</evidence>
<dbReference type="Gene3D" id="3.90.550.10">
    <property type="entry name" value="Spore Coat Polysaccharide Biosynthesis Protein SpsA, Chain A"/>
    <property type="match status" value="1"/>
</dbReference>
<accession>A0A0P6X6M8</accession>
<protein>
    <recommendedName>
        <fullName evidence="2">Glycosyltransferase 2-like domain-containing protein</fullName>
    </recommendedName>
</protein>
<proteinExistence type="predicted"/>
<comment type="caution">
    <text evidence="3">The sequence shown here is derived from an EMBL/GenBank/DDBJ whole genome shotgun (WGS) entry which is preliminary data.</text>
</comment>
<name>A0A0P6X6M8_9CHLR</name>
<keyword evidence="1" id="KW-0812">Transmembrane</keyword>
<dbReference type="SUPFAM" id="SSF53448">
    <property type="entry name" value="Nucleotide-diphospho-sugar transferases"/>
    <property type="match status" value="1"/>
</dbReference>
<dbReference type="OrthoDB" id="9813495at2"/>
<dbReference type="STRING" id="360411.AC812_03465"/>
<dbReference type="AlphaFoldDB" id="A0A0P6X6M8"/>
<evidence type="ECO:0000256" key="1">
    <source>
        <dbReference type="SAM" id="Phobius"/>
    </source>
</evidence>
<sequence>MSVPDISICIVNLNAKDYLRNCLKNIPQAAERLTWETIVVDNGSTDGSVLMIRQEFPHILLIANPENLGYTRPMNQALQSARGRYLVQLNPDTIPKPGAFLHLFNFMENNLQAGICTPKVLNRDGSLQYQCRRSAARPWDTITYFSGLSRLFPKSPFFSKYLMTYLADDKIAEVEAVSGSCMFIRREVIDQIGYLDEQFFAYQEDADFCFRARRAGWKIYYVPTAEITHFGGHGGSKTQPYRAIYEWHRSYFLYYRKHLAKDYFFLINWFMYLAMGGKLIFSLLKAFFSRNKIVGTPKP</sequence>
<keyword evidence="1" id="KW-1133">Transmembrane helix</keyword>
<dbReference type="PANTHER" id="PTHR43179:SF7">
    <property type="entry name" value="RHAMNOSYLTRANSFERASE WBBL"/>
    <property type="match status" value="1"/>
</dbReference>
<feature type="domain" description="Glycosyltransferase 2-like" evidence="2">
    <location>
        <begin position="7"/>
        <end position="191"/>
    </location>
</feature>
<keyword evidence="4" id="KW-1185">Reference proteome</keyword>
<dbReference type="EMBL" id="LGHJ01000009">
    <property type="protein sequence ID" value="KPL77600.1"/>
    <property type="molecule type" value="Genomic_DNA"/>
</dbReference>
<evidence type="ECO:0000313" key="3">
    <source>
        <dbReference type="EMBL" id="KPL77600.1"/>
    </source>
</evidence>
<dbReference type="Proteomes" id="UP000050514">
    <property type="component" value="Unassembled WGS sequence"/>
</dbReference>
<evidence type="ECO:0000259" key="2">
    <source>
        <dbReference type="Pfam" id="PF00535"/>
    </source>
</evidence>
<gene>
    <name evidence="3" type="ORF">AC812_03465</name>
</gene>
<keyword evidence="1" id="KW-0472">Membrane</keyword>
<organism evidence="3 4">
    <name type="scientific">Bellilinea caldifistulae</name>
    <dbReference type="NCBI Taxonomy" id="360411"/>
    <lineage>
        <taxon>Bacteria</taxon>
        <taxon>Bacillati</taxon>
        <taxon>Chloroflexota</taxon>
        <taxon>Anaerolineae</taxon>
        <taxon>Anaerolineales</taxon>
        <taxon>Anaerolineaceae</taxon>
        <taxon>Bellilinea</taxon>
    </lineage>
</organism>
<dbReference type="RefSeq" id="WP_061913596.1">
    <property type="nucleotide sequence ID" value="NZ_DF967971.1"/>
</dbReference>
<dbReference type="PANTHER" id="PTHR43179">
    <property type="entry name" value="RHAMNOSYLTRANSFERASE WBBL"/>
    <property type="match status" value="1"/>
</dbReference>
<feature type="transmembrane region" description="Helical" evidence="1">
    <location>
        <begin position="263"/>
        <end position="284"/>
    </location>
</feature>
<dbReference type="InterPro" id="IPR001173">
    <property type="entry name" value="Glyco_trans_2-like"/>
</dbReference>
<dbReference type="CDD" id="cd04186">
    <property type="entry name" value="GT_2_like_c"/>
    <property type="match status" value="1"/>
</dbReference>
<dbReference type="InterPro" id="IPR029044">
    <property type="entry name" value="Nucleotide-diphossugar_trans"/>
</dbReference>